<dbReference type="EMBL" id="VMBG01000002">
    <property type="protein sequence ID" value="TSJ77195.1"/>
    <property type="molecule type" value="Genomic_DNA"/>
</dbReference>
<dbReference type="PANTHER" id="PTHR43319:SF3">
    <property type="entry name" value="BETA-LACTAMASE-RELATED DOMAIN-CONTAINING PROTEIN"/>
    <property type="match status" value="1"/>
</dbReference>
<dbReference type="SUPFAM" id="SSF56601">
    <property type="entry name" value="beta-lactamase/transpeptidase-like"/>
    <property type="match status" value="1"/>
</dbReference>
<evidence type="ECO:0000313" key="2">
    <source>
        <dbReference type="EMBL" id="TSJ77195.1"/>
    </source>
</evidence>
<protein>
    <submittedName>
        <fullName evidence="2">Beta-lactamase family protein</fullName>
    </submittedName>
</protein>
<dbReference type="RefSeq" id="WP_144353598.1">
    <property type="nucleotide sequence ID" value="NZ_CBCRVV010000016.1"/>
</dbReference>
<dbReference type="Proteomes" id="UP000315648">
    <property type="component" value="Unassembled WGS sequence"/>
</dbReference>
<evidence type="ECO:0000259" key="1">
    <source>
        <dbReference type="Pfam" id="PF00144"/>
    </source>
</evidence>
<evidence type="ECO:0000313" key="3">
    <source>
        <dbReference type="Proteomes" id="UP000315648"/>
    </source>
</evidence>
<feature type="domain" description="Beta-lactamase-related" evidence="1">
    <location>
        <begin position="10"/>
        <end position="352"/>
    </location>
</feature>
<sequence>MKRPDLQAEVQQLFDDLVAANEERGLQAAVYLRGELVVDAFAGLADSARGTRVTSDTLFPIFSCGKGVTATLIHRLVERGVLAYDLPIASVWPEFAVNGKAGVTLKQVLNHTAGLHLLEPTRDRSKACDWAAMCSEMAAMKPAWEPGSRREYHAITQGWILGEAACRATGRTFEQLLEEEIRAPLGLKNMFIGISAAVEPRVAVLEEVGPAQEFPEVDIPQSIPNWVQPLYAWMNRSDVRQACIPASNGIMTAHDLARHYAALCPSGVDGVELLPAGRVAKAIEEVDPLIPTTMGPCGLGYGLGGVGSVMGDRPVCFGHGGHGGTVGFADLDHGLAVGFARNRLRDPSGVNTARLLMECVRRHLTE</sequence>
<comment type="caution">
    <text evidence="2">The sequence shown here is derived from an EMBL/GenBank/DDBJ whole genome shotgun (WGS) entry which is preliminary data.</text>
</comment>
<reference evidence="2 3" key="1">
    <citation type="submission" date="2019-07" db="EMBL/GenBank/DDBJ databases">
        <title>Description of 53C-WASEF.</title>
        <authorList>
            <person name="Pitt A."/>
            <person name="Hahn M.W."/>
        </authorList>
    </citation>
    <scope>NUCLEOTIDE SEQUENCE [LARGE SCALE GENOMIC DNA]</scope>
    <source>
        <strain evidence="2 3">53C-WASEF</strain>
    </source>
</reference>
<gene>
    <name evidence="2" type="ORF">FPL22_13935</name>
</gene>
<dbReference type="PANTHER" id="PTHR43319">
    <property type="entry name" value="BETA-LACTAMASE-RELATED"/>
    <property type="match status" value="1"/>
</dbReference>
<accession>A0A556QKL4</accession>
<proteinExistence type="predicted"/>
<dbReference type="InterPro" id="IPR052907">
    <property type="entry name" value="Beta-lactamase/esterase"/>
</dbReference>
<name>A0A556QKL4_9BACT</name>
<dbReference type="Gene3D" id="3.40.710.10">
    <property type="entry name" value="DD-peptidase/beta-lactamase superfamily"/>
    <property type="match status" value="1"/>
</dbReference>
<dbReference type="OrthoDB" id="9770183at2"/>
<organism evidence="2 3">
    <name type="scientific">Rariglobus hedericola</name>
    <dbReference type="NCBI Taxonomy" id="2597822"/>
    <lineage>
        <taxon>Bacteria</taxon>
        <taxon>Pseudomonadati</taxon>
        <taxon>Verrucomicrobiota</taxon>
        <taxon>Opitutia</taxon>
        <taxon>Opitutales</taxon>
        <taxon>Opitutaceae</taxon>
        <taxon>Rariglobus</taxon>
    </lineage>
</organism>
<dbReference type="InterPro" id="IPR012338">
    <property type="entry name" value="Beta-lactam/transpept-like"/>
</dbReference>
<dbReference type="InterPro" id="IPR001466">
    <property type="entry name" value="Beta-lactam-related"/>
</dbReference>
<keyword evidence="3" id="KW-1185">Reference proteome</keyword>
<dbReference type="AlphaFoldDB" id="A0A556QKL4"/>
<dbReference type="Pfam" id="PF00144">
    <property type="entry name" value="Beta-lactamase"/>
    <property type="match status" value="1"/>
</dbReference>